<evidence type="ECO:0000256" key="1">
    <source>
        <dbReference type="ARBA" id="ARBA00023242"/>
    </source>
</evidence>
<organism evidence="4 5">
    <name type="scientific">Cryoendolithus antarcticus</name>
    <dbReference type="NCBI Taxonomy" id="1507870"/>
    <lineage>
        <taxon>Eukaryota</taxon>
        <taxon>Fungi</taxon>
        <taxon>Dikarya</taxon>
        <taxon>Ascomycota</taxon>
        <taxon>Pezizomycotina</taxon>
        <taxon>Dothideomycetes</taxon>
        <taxon>Dothideomycetidae</taxon>
        <taxon>Cladosporiales</taxon>
        <taxon>Cladosporiaceae</taxon>
        <taxon>Cryoendolithus</taxon>
    </lineage>
</organism>
<sequence>MSHQGSYYDREAVRAGPNGYYNARREIRPERYEHRQEYHGRLPTHALIQEHEQPELVGGQARRRIAVACARCRRRKIKCSGDPHDGTGCQACKQSGANVRDCAFMRVNSNELAFKDSNGVNMLPVVTDADLTAVPATYTLDTSSVSTLYPTTYNTVQHRPSLPTLHTRSAYSHHDYDSQYDHSPADSYTYSSASLPRQDSFASAYGSQDASRSYSIVPLSAPATAPSYDLQAGCVFNNVCSPVSTRLPSVTGDGSSSLNMGSLHSSLPLSAVAERRLPAPHATAYAQPQQLPSSATYYPSMRSFDSAGFRPHVNGIHSRTAMGWVSDAEAPGTAAVYPQRYNGATNTHGMRTPSHTMPQQSSSQSVYPTSTSDAGPAFGYQFHQTPSIADAISPSSGPSINGTYMTTTTPASASTLSMLPPATTRSIRYTASNPSLHQLPALEDPQASMSRRPSSSRHQEAAASLSSLYSFSSEAAQEQHSSSIVSPDSQQISGRAPQQSAVDTEFANGPRHSQPQHVASHESLRRGQSSSGQSSGRSRMQQSSLQRLGEGYE</sequence>
<dbReference type="STRING" id="1507870.A0A1V8SSE7"/>
<reference evidence="5" key="1">
    <citation type="submission" date="2017-03" db="EMBL/GenBank/DDBJ databases">
        <title>Genomes of endolithic fungi from Antarctica.</title>
        <authorList>
            <person name="Coleine C."/>
            <person name="Masonjones S."/>
            <person name="Stajich J.E."/>
        </authorList>
    </citation>
    <scope>NUCLEOTIDE SEQUENCE [LARGE SCALE GENOMIC DNA]</scope>
    <source>
        <strain evidence="5">CCFEE 5527</strain>
    </source>
</reference>
<feature type="region of interest" description="Disordered" evidence="2">
    <location>
        <begin position="434"/>
        <end position="463"/>
    </location>
</feature>
<dbReference type="AlphaFoldDB" id="A0A1V8SSE7"/>
<evidence type="ECO:0000313" key="4">
    <source>
        <dbReference type="EMBL" id="OQO01931.1"/>
    </source>
</evidence>
<gene>
    <name evidence="4" type="ORF">B0A48_12404</name>
</gene>
<dbReference type="Gene3D" id="4.10.240.10">
    <property type="entry name" value="Zn(2)-C6 fungal-type DNA-binding domain"/>
    <property type="match status" value="1"/>
</dbReference>
<proteinExistence type="predicted"/>
<dbReference type="InterPro" id="IPR001138">
    <property type="entry name" value="Zn2Cys6_DnaBD"/>
</dbReference>
<name>A0A1V8SSE7_9PEZI</name>
<dbReference type="InParanoid" id="A0A1V8SSE7"/>
<keyword evidence="1" id="KW-0539">Nucleus</keyword>
<dbReference type="OrthoDB" id="5394557at2759"/>
<accession>A0A1V8SSE7</accession>
<feature type="compositionally biased region" description="Low complexity" evidence="2">
    <location>
        <begin position="526"/>
        <end position="553"/>
    </location>
</feature>
<dbReference type="SMART" id="SM00066">
    <property type="entry name" value="GAL4"/>
    <property type="match status" value="1"/>
</dbReference>
<comment type="caution">
    <text evidence="4">The sequence shown here is derived from an EMBL/GenBank/DDBJ whole genome shotgun (WGS) entry which is preliminary data.</text>
</comment>
<dbReference type="Pfam" id="PF00172">
    <property type="entry name" value="Zn_clus"/>
    <property type="match status" value="1"/>
</dbReference>
<dbReference type="EMBL" id="NAJO01000029">
    <property type="protein sequence ID" value="OQO01931.1"/>
    <property type="molecule type" value="Genomic_DNA"/>
</dbReference>
<evidence type="ECO:0000313" key="5">
    <source>
        <dbReference type="Proteomes" id="UP000192596"/>
    </source>
</evidence>
<feature type="domain" description="Zn(2)-C6 fungal-type" evidence="3">
    <location>
        <begin position="68"/>
        <end position="104"/>
    </location>
</feature>
<keyword evidence="5" id="KW-1185">Reference proteome</keyword>
<feature type="region of interest" description="Disordered" evidence="2">
    <location>
        <begin position="351"/>
        <end position="371"/>
    </location>
</feature>
<dbReference type="CDD" id="cd00067">
    <property type="entry name" value="GAL4"/>
    <property type="match status" value="1"/>
</dbReference>
<dbReference type="GO" id="GO:0008270">
    <property type="term" value="F:zinc ion binding"/>
    <property type="evidence" value="ECO:0007669"/>
    <property type="project" value="InterPro"/>
</dbReference>
<dbReference type="SUPFAM" id="SSF57701">
    <property type="entry name" value="Zn2/Cys6 DNA-binding domain"/>
    <property type="match status" value="1"/>
</dbReference>
<dbReference type="PROSITE" id="PS50048">
    <property type="entry name" value="ZN2_CY6_FUNGAL_2"/>
    <property type="match status" value="1"/>
</dbReference>
<protein>
    <recommendedName>
        <fullName evidence="3">Zn(2)-C6 fungal-type domain-containing protein</fullName>
    </recommendedName>
</protein>
<dbReference type="GO" id="GO:0000981">
    <property type="term" value="F:DNA-binding transcription factor activity, RNA polymerase II-specific"/>
    <property type="evidence" value="ECO:0007669"/>
    <property type="project" value="InterPro"/>
</dbReference>
<feature type="compositionally biased region" description="Polar residues" evidence="2">
    <location>
        <begin position="484"/>
        <end position="502"/>
    </location>
</feature>
<dbReference type="Proteomes" id="UP000192596">
    <property type="component" value="Unassembled WGS sequence"/>
</dbReference>
<dbReference type="InterPro" id="IPR036864">
    <property type="entry name" value="Zn2-C6_fun-type_DNA-bd_sf"/>
</dbReference>
<evidence type="ECO:0000256" key="2">
    <source>
        <dbReference type="SAM" id="MobiDB-lite"/>
    </source>
</evidence>
<evidence type="ECO:0000259" key="3">
    <source>
        <dbReference type="PROSITE" id="PS50048"/>
    </source>
</evidence>
<feature type="region of interest" description="Disordered" evidence="2">
    <location>
        <begin position="479"/>
        <end position="553"/>
    </location>
</feature>